<dbReference type="AlphaFoldDB" id="A0A0C2NX95"/>
<evidence type="ECO:0000313" key="6">
    <source>
        <dbReference type="Proteomes" id="UP000472355"/>
    </source>
</evidence>
<gene>
    <name evidence="2" type="ORF">EXM65_05530</name>
    <name evidence="3" type="ORF">FC774_00600</name>
    <name evidence="4" type="ORF">FDB51_03550</name>
    <name evidence="5" type="ORF">FDG31_02825</name>
</gene>
<dbReference type="Gene3D" id="2.30.30.240">
    <property type="entry name" value="PRC-barrel domain"/>
    <property type="match status" value="2"/>
</dbReference>
<dbReference type="EMBL" id="SXFB01000002">
    <property type="protein sequence ID" value="NFV25104.1"/>
    <property type="molecule type" value="Genomic_DNA"/>
</dbReference>
<dbReference type="RefSeq" id="WP_003374520.1">
    <property type="nucleotide sequence ID" value="NZ_CP010520.1"/>
</dbReference>
<dbReference type="Pfam" id="PF05239">
    <property type="entry name" value="PRC"/>
    <property type="match status" value="2"/>
</dbReference>
<dbReference type="EMBL" id="SWOV01000001">
    <property type="protein sequence ID" value="NFF86411.1"/>
    <property type="molecule type" value="Genomic_DNA"/>
</dbReference>
<feature type="domain" description="PRC-barrel" evidence="1">
    <location>
        <begin position="76"/>
        <end position="129"/>
    </location>
</feature>
<feature type="domain" description="PRC-barrel" evidence="1">
    <location>
        <begin position="3"/>
        <end position="65"/>
    </location>
</feature>
<evidence type="ECO:0000313" key="2">
    <source>
        <dbReference type="EMBL" id="NFA42046.1"/>
    </source>
</evidence>
<dbReference type="Proteomes" id="UP000476820">
    <property type="component" value="Unassembled WGS sequence"/>
</dbReference>
<sequence>MIRTKDFYLKKIYNLDGKKIGTVKDIYINFYEKKLEGFEVSNTTFFSKKNYISIDDVIDVGEDIVAKDLKSGNGLKFKDIKDLDVMDTHSKLKGAVEDLLIDRDNYRIKAMIINSGFVDKVLKGKDVLLLNECILGDDYVLYTGKENISFKSIPHNMTKYDFDKKI</sequence>
<dbReference type="Proteomes" id="UP000486903">
    <property type="component" value="Unassembled WGS sequence"/>
</dbReference>
<comment type="caution">
    <text evidence="4">The sequence shown here is derived from an EMBL/GenBank/DDBJ whole genome shotgun (WGS) entry which is preliminary data.</text>
</comment>
<dbReference type="EMBL" id="SWVK01000003">
    <property type="protein sequence ID" value="NFN34220.1"/>
    <property type="molecule type" value="Genomic_DNA"/>
</dbReference>
<dbReference type="OrthoDB" id="1716342at2"/>
<dbReference type="SUPFAM" id="SSF50346">
    <property type="entry name" value="PRC-barrel domain"/>
    <property type="match status" value="2"/>
</dbReference>
<evidence type="ECO:0000313" key="8">
    <source>
        <dbReference type="Proteomes" id="UP000476820"/>
    </source>
</evidence>
<dbReference type="EMBL" id="SGKU01000011">
    <property type="protein sequence ID" value="NFA42046.1"/>
    <property type="molecule type" value="Genomic_DNA"/>
</dbReference>
<evidence type="ECO:0000313" key="4">
    <source>
        <dbReference type="EMBL" id="NFN34220.1"/>
    </source>
</evidence>
<reference evidence="2 6" key="1">
    <citation type="submission" date="2019-02" db="EMBL/GenBank/DDBJ databases">
        <title>Genome sequencing of Clostridium botulinum clinical isolates.</title>
        <authorList>
            <person name="Brunt J."/>
            <person name="Van Vliet A.H.M."/>
            <person name="Stringer S.C."/>
            <person name="Grant K.A."/>
            <person name="Carter A.C."/>
            <person name="Peck M.W."/>
        </authorList>
    </citation>
    <scope>NUCLEOTIDE SEQUENCE [LARGE SCALE GENOMIC DNA]</scope>
    <source>
        <strain evidence="2 6">H113700579</strain>
    </source>
</reference>
<accession>A0A0C2NX95</accession>
<dbReference type="InterPro" id="IPR027275">
    <property type="entry name" value="PRC-brl_dom"/>
</dbReference>
<evidence type="ECO:0000313" key="3">
    <source>
        <dbReference type="EMBL" id="NFF86411.1"/>
    </source>
</evidence>
<dbReference type="InterPro" id="IPR011033">
    <property type="entry name" value="PRC_barrel-like_sf"/>
</dbReference>
<dbReference type="Proteomes" id="UP000473681">
    <property type="component" value="Unassembled WGS sequence"/>
</dbReference>
<evidence type="ECO:0000259" key="1">
    <source>
        <dbReference type="Pfam" id="PF05239"/>
    </source>
</evidence>
<proteinExistence type="predicted"/>
<evidence type="ECO:0000313" key="7">
    <source>
        <dbReference type="Proteomes" id="UP000473681"/>
    </source>
</evidence>
<evidence type="ECO:0000313" key="9">
    <source>
        <dbReference type="Proteomes" id="UP000486903"/>
    </source>
</evidence>
<dbReference type="Proteomes" id="UP000472355">
    <property type="component" value="Unassembled WGS sequence"/>
</dbReference>
<reference evidence="7 8" key="2">
    <citation type="submission" date="2019-04" db="EMBL/GenBank/DDBJ databases">
        <title>Genome sequencing of Clostridium botulinum Groups I-IV and Clostridium butyricum.</title>
        <authorList>
            <person name="Brunt J."/>
            <person name="Van Vliet A.H.M."/>
            <person name="Stringer S.C."/>
            <person name="Carter A.T."/>
            <person name="Peck M.W."/>
        </authorList>
    </citation>
    <scope>NUCLEOTIDE SEQUENCE [LARGE SCALE GENOMIC DNA]</scope>
    <source>
        <strain evidence="3 8">1605</strain>
        <strain evidence="5 9">BL81</strain>
        <strain evidence="4 7">CB-K-33E</strain>
    </source>
</reference>
<name>A0A0C2NX95_CLOBO</name>
<protein>
    <submittedName>
        <fullName evidence="4">Photosystem reaction center subunit H</fullName>
    </submittedName>
</protein>
<organism evidence="4 7">
    <name type="scientific">Clostridium botulinum</name>
    <dbReference type="NCBI Taxonomy" id="1491"/>
    <lineage>
        <taxon>Bacteria</taxon>
        <taxon>Bacillati</taxon>
        <taxon>Bacillota</taxon>
        <taxon>Clostridia</taxon>
        <taxon>Eubacteriales</taxon>
        <taxon>Clostridiaceae</taxon>
        <taxon>Clostridium</taxon>
    </lineage>
</organism>
<evidence type="ECO:0000313" key="5">
    <source>
        <dbReference type="EMBL" id="NFV25104.1"/>
    </source>
</evidence>